<evidence type="ECO:0000256" key="1">
    <source>
        <dbReference type="ARBA" id="ARBA00006284"/>
    </source>
</evidence>
<keyword evidence="3 4" id="KW-0418">Kinase</keyword>
<reference evidence="5 6" key="1">
    <citation type="submission" date="2020-07" db="EMBL/GenBank/DDBJ databases">
        <title>Sequencing the genomes of 1000 actinobacteria strains.</title>
        <authorList>
            <person name="Klenk H.-P."/>
        </authorList>
    </citation>
    <scope>NUCLEOTIDE SEQUENCE [LARGE SCALE GENOMIC DNA]</scope>
    <source>
        <strain evidence="5 6">DSM 19970</strain>
    </source>
</reference>
<evidence type="ECO:0000313" key="5">
    <source>
        <dbReference type="EMBL" id="NYI40679.1"/>
    </source>
</evidence>
<evidence type="ECO:0000256" key="3">
    <source>
        <dbReference type="ARBA" id="ARBA00022777"/>
    </source>
</evidence>
<dbReference type="EMBL" id="JACBZO010000001">
    <property type="protein sequence ID" value="NYI40679.1"/>
    <property type="molecule type" value="Genomic_DNA"/>
</dbReference>
<dbReference type="InterPro" id="IPR036129">
    <property type="entry name" value="Glycerate_kinase_sf"/>
</dbReference>
<dbReference type="GO" id="GO:0008887">
    <property type="term" value="F:glycerate kinase activity"/>
    <property type="evidence" value="ECO:0007669"/>
    <property type="project" value="UniProtKB-UniRule"/>
</dbReference>
<accession>A0A7Z0CHB4</accession>
<dbReference type="GO" id="GO:0031388">
    <property type="term" value="P:organic acid phosphorylation"/>
    <property type="evidence" value="ECO:0007669"/>
    <property type="project" value="UniProtKB-UniRule"/>
</dbReference>
<dbReference type="OrthoDB" id="9774290at2"/>
<keyword evidence="2 4" id="KW-0808">Transferase</keyword>
<comment type="similarity">
    <text evidence="1 4">Belongs to the glycerate kinase type-1 family.</text>
</comment>
<dbReference type="PANTHER" id="PTHR21599:SF0">
    <property type="entry name" value="GLYCERATE KINASE"/>
    <property type="match status" value="1"/>
</dbReference>
<dbReference type="SUPFAM" id="SSF110738">
    <property type="entry name" value="Glycerate kinase I"/>
    <property type="match status" value="1"/>
</dbReference>
<dbReference type="PIRSF" id="PIRSF006078">
    <property type="entry name" value="GlxK"/>
    <property type="match status" value="1"/>
</dbReference>
<evidence type="ECO:0000256" key="4">
    <source>
        <dbReference type="PIRNR" id="PIRNR006078"/>
    </source>
</evidence>
<dbReference type="InterPro" id="IPR018193">
    <property type="entry name" value="Glyc_kinase_flavodox-like_fold"/>
</dbReference>
<dbReference type="Gene3D" id="3.90.1510.10">
    <property type="entry name" value="Glycerate kinase, domain 2"/>
    <property type="match status" value="1"/>
</dbReference>
<proteinExistence type="inferred from homology"/>
<name>A0A7Z0CHB4_9MICO</name>
<organism evidence="5 6">
    <name type="scientific">Demequina lutea</name>
    <dbReference type="NCBI Taxonomy" id="431489"/>
    <lineage>
        <taxon>Bacteria</taxon>
        <taxon>Bacillati</taxon>
        <taxon>Actinomycetota</taxon>
        <taxon>Actinomycetes</taxon>
        <taxon>Micrococcales</taxon>
        <taxon>Demequinaceae</taxon>
        <taxon>Demequina</taxon>
    </lineage>
</organism>
<dbReference type="EC" id="2.7.1.31" evidence="5"/>
<dbReference type="RefSeq" id="WP_083971341.1">
    <property type="nucleotide sequence ID" value="NZ_BBRC01000003.1"/>
</dbReference>
<protein>
    <submittedName>
        <fullName evidence="5">Glycerate kinase</fullName>
        <ecNumber evidence="5">2.7.1.31</ecNumber>
    </submittedName>
</protein>
<dbReference type="Pfam" id="PF02595">
    <property type="entry name" value="Gly_kinase"/>
    <property type="match status" value="1"/>
</dbReference>
<dbReference type="Proteomes" id="UP000547973">
    <property type="component" value="Unassembled WGS sequence"/>
</dbReference>
<dbReference type="InterPro" id="IPR018197">
    <property type="entry name" value="Glycerate_kinase_RE-like"/>
</dbReference>
<dbReference type="NCBIfam" id="TIGR00045">
    <property type="entry name" value="glycerate kinase"/>
    <property type="match status" value="1"/>
</dbReference>
<dbReference type="AlphaFoldDB" id="A0A7Z0CHB4"/>
<gene>
    <name evidence="5" type="ORF">BKA03_000798</name>
</gene>
<sequence>MAAPDHITTPLRIVVALDSFKGSVTSAQACAAVREGSLRAAPDAIVTVALVADGGEGTLDALARLGRPGAVDTIDLRGRPLRAAHVMLGDTAVIESATTVGLGLLDDVSPASARRAHSYGLGLQLARVAELENPSLILVGLGGTGCTDGGTGALLALGARMWDVSGTELFAGDGVPDANPLLARPVRVLLPPTLACAVIGLADVNSPLLGPSGAARMFGPQKGADAPLVAELEYAMEGWALALREAGAEVSGVPGAGAAGGLGAAILTLGGRIEPGLQRIVAETGMGAALAGADLVITGEGSLDAQTARGKVPDAIARLAKSSPPGGRVPVVVALAGRVEGDDHGALDATFCIHPRPRPLAEAMNPEVTLAELSATAERVVRDFAAGMAL</sequence>
<comment type="caution">
    <text evidence="5">The sequence shown here is derived from an EMBL/GenBank/DDBJ whole genome shotgun (WGS) entry which is preliminary data.</text>
</comment>
<dbReference type="Gene3D" id="3.40.50.10350">
    <property type="entry name" value="Glycerate kinase, domain 1"/>
    <property type="match status" value="1"/>
</dbReference>
<dbReference type="PANTHER" id="PTHR21599">
    <property type="entry name" value="GLYCERATE KINASE"/>
    <property type="match status" value="1"/>
</dbReference>
<dbReference type="InterPro" id="IPR004381">
    <property type="entry name" value="Glycerate_kinase"/>
</dbReference>
<evidence type="ECO:0000313" key="6">
    <source>
        <dbReference type="Proteomes" id="UP000547973"/>
    </source>
</evidence>
<evidence type="ECO:0000256" key="2">
    <source>
        <dbReference type="ARBA" id="ARBA00022679"/>
    </source>
</evidence>
<keyword evidence="6" id="KW-1185">Reference proteome</keyword>